<dbReference type="EMBL" id="PYGA01000013">
    <property type="protein sequence ID" value="PSK96045.1"/>
    <property type="molecule type" value="Genomic_DNA"/>
</dbReference>
<keyword evidence="2" id="KW-1185">Reference proteome</keyword>
<dbReference type="RefSeq" id="WP_106584484.1">
    <property type="nucleotide sequence ID" value="NZ_PYGA01000013.1"/>
</dbReference>
<organism evidence="1 2">
    <name type="scientific">Murinocardiopsis flavida</name>
    <dbReference type="NCBI Taxonomy" id="645275"/>
    <lineage>
        <taxon>Bacteria</taxon>
        <taxon>Bacillati</taxon>
        <taxon>Actinomycetota</taxon>
        <taxon>Actinomycetes</taxon>
        <taxon>Streptosporangiales</taxon>
        <taxon>Nocardiopsidaceae</taxon>
        <taxon>Murinocardiopsis</taxon>
    </lineage>
</organism>
<accession>A0A2P8DFQ2</accession>
<name>A0A2P8DFQ2_9ACTN</name>
<reference evidence="1 2" key="1">
    <citation type="submission" date="2018-03" db="EMBL/GenBank/DDBJ databases">
        <title>Genomic Encyclopedia of Archaeal and Bacterial Type Strains, Phase II (KMG-II): from individual species to whole genera.</title>
        <authorList>
            <person name="Goeker M."/>
        </authorList>
    </citation>
    <scope>NUCLEOTIDE SEQUENCE [LARGE SCALE GENOMIC DNA]</scope>
    <source>
        <strain evidence="1 2">DSM 45312</strain>
    </source>
</reference>
<gene>
    <name evidence="1" type="ORF">CLV63_113208</name>
</gene>
<sequence>MPATTRPPTRAARFAAVLTAVKAAHDVGDFAAQTDHQSARKPCAADRAEGVACTEAASWRALAAHVASYHAVQAAALVTVDRALGLGLSPARMVAGIALSAATHAVIDRRWPVRLFMDRTGSTAFRLHGGGAMHVDQAAHHACLAAAALVMATGPDRR</sequence>
<comment type="caution">
    <text evidence="1">The sequence shown here is derived from an EMBL/GenBank/DDBJ whole genome shotgun (WGS) entry which is preliminary data.</text>
</comment>
<protein>
    <submittedName>
        <fullName evidence="1">Uncharacterized protein</fullName>
    </submittedName>
</protein>
<proteinExistence type="predicted"/>
<dbReference type="AlphaFoldDB" id="A0A2P8DFQ2"/>
<evidence type="ECO:0000313" key="2">
    <source>
        <dbReference type="Proteomes" id="UP000240542"/>
    </source>
</evidence>
<evidence type="ECO:0000313" key="1">
    <source>
        <dbReference type="EMBL" id="PSK96045.1"/>
    </source>
</evidence>
<dbReference type="Proteomes" id="UP000240542">
    <property type="component" value="Unassembled WGS sequence"/>
</dbReference>
<dbReference type="OrthoDB" id="3542456at2"/>